<feature type="compositionally biased region" description="Low complexity" evidence="1">
    <location>
        <begin position="899"/>
        <end position="911"/>
    </location>
</feature>
<name>A0A1V9XN76_9ACAR</name>
<keyword evidence="2" id="KW-0812">Transmembrane</keyword>
<sequence length="919" mass="104047">MFQYDSDMDDFYLGPTSLVKAIPLDPARMELQTGVIRGIDVDEYAFNRSSPLDQPWDDSYNVYLISGTWTMNVLSQNERPPFPIRITIINKNGTKTIYDFYQVQDLTPTELLQTASVFQLPFRNGCQLPVANIEKPHELEKISFTANLENGDLGTINTKIPHVDNPCYNFVFLLEKERGLRETGVVCEHKRPTETSEVGGSDTTAMDYSEITLPDFQEWHDLTSNIHRCDETNDSRRSVIRDLKHGITYTLRDTCVIQVDQGEEKTSCPGDYVIGALIMYEKNSYFIGETIIRGIPADVWETIGDGTDISDVARLYFSKPNVAISENNQPEHQILLRVEIKTMNASQIDAVSVYDYYMTTEDSEFSKNFNIEDCQSTSQYVEMILFPNAPLNVPLFLISNAIDQLTRDTRANLLKVTKISPLRLPYLYLDMQEDGRVIVTAKILEAPQYLSSFLQIEGNFGIPKERTPEHSQTPEGCAELCIKSKGSQCEAMLICGTDCYIISSKNASSWNTTKPEKCTAYTKAQGVTEFVYRRLDEVTDELEYLLPRDPTLFRTTVEWMPGTITTFSAREFHAHLRQFDDESDDGTYRRQLTGKSIDPQHPASLAVDNVATVGECYRECIKDTKVPCASFSICDNVRASKCVLSSLNIFNSTTLSSEQNNATMEASSECAIYTVSYLRQFEHLPGKTRVSITEVAEPGDSAGECALLCRQMNFTTLTQCRSFNFCPMTKTCTFYDTHYAFETHNDVVFVNDTDCDHYALHFIADYAATGKFRLKNPITTLTKLSPDECAKHCSEEVDGRCKSFSYCDGATCYLYNNDLEHDPEHQRAHDCTMYMRHADIAEIIRPTRQEEKSQSQIITGLWNPQYTSLFFAMLATGFLTGVVGVQNKKLRSFLRGKDTSSSTINSTISYSRHNDDRTA</sequence>
<feature type="domain" description="Apple" evidence="3">
    <location>
        <begin position="583"/>
        <end position="668"/>
    </location>
</feature>
<dbReference type="EMBL" id="MNPL01007130">
    <property type="protein sequence ID" value="OQR74937.1"/>
    <property type="molecule type" value="Genomic_DNA"/>
</dbReference>
<keyword evidence="5" id="KW-1185">Reference proteome</keyword>
<feature type="domain" description="Apple" evidence="3">
    <location>
        <begin position="755"/>
        <end position="838"/>
    </location>
</feature>
<feature type="region of interest" description="Disordered" evidence="1">
    <location>
        <begin position="898"/>
        <end position="919"/>
    </location>
</feature>
<evidence type="ECO:0000313" key="4">
    <source>
        <dbReference type="EMBL" id="OQR74937.1"/>
    </source>
</evidence>
<evidence type="ECO:0000256" key="2">
    <source>
        <dbReference type="SAM" id="Phobius"/>
    </source>
</evidence>
<dbReference type="PROSITE" id="PS50948">
    <property type="entry name" value="PAN"/>
    <property type="match status" value="2"/>
</dbReference>
<organism evidence="4 5">
    <name type="scientific">Tropilaelaps mercedesae</name>
    <dbReference type="NCBI Taxonomy" id="418985"/>
    <lineage>
        <taxon>Eukaryota</taxon>
        <taxon>Metazoa</taxon>
        <taxon>Ecdysozoa</taxon>
        <taxon>Arthropoda</taxon>
        <taxon>Chelicerata</taxon>
        <taxon>Arachnida</taxon>
        <taxon>Acari</taxon>
        <taxon>Parasitiformes</taxon>
        <taxon>Mesostigmata</taxon>
        <taxon>Gamasina</taxon>
        <taxon>Dermanyssoidea</taxon>
        <taxon>Laelapidae</taxon>
        <taxon>Tropilaelaps</taxon>
    </lineage>
</organism>
<keyword evidence="2" id="KW-1133">Transmembrane helix</keyword>
<dbReference type="Proteomes" id="UP000192247">
    <property type="component" value="Unassembled WGS sequence"/>
</dbReference>
<evidence type="ECO:0000256" key="1">
    <source>
        <dbReference type="SAM" id="MobiDB-lite"/>
    </source>
</evidence>
<comment type="caution">
    <text evidence="4">The sequence shown here is derived from an EMBL/GenBank/DDBJ whole genome shotgun (WGS) entry which is preliminary data.</text>
</comment>
<dbReference type="InterPro" id="IPR003609">
    <property type="entry name" value="Pan_app"/>
</dbReference>
<evidence type="ECO:0000313" key="5">
    <source>
        <dbReference type="Proteomes" id="UP000192247"/>
    </source>
</evidence>
<dbReference type="AlphaFoldDB" id="A0A1V9XN76"/>
<evidence type="ECO:0000259" key="3">
    <source>
        <dbReference type="PROSITE" id="PS50948"/>
    </source>
</evidence>
<gene>
    <name evidence="4" type="ORF">BIW11_00868</name>
</gene>
<reference evidence="4 5" key="1">
    <citation type="journal article" date="2017" name="Gigascience">
        <title>Draft genome of the honey bee ectoparasitic mite, Tropilaelaps mercedesae, is shaped by the parasitic life history.</title>
        <authorList>
            <person name="Dong X."/>
            <person name="Armstrong S.D."/>
            <person name="Xia D."/>
            <person name="Makepeace B.L."/>
            <person name="Darby A.C."/>
            <person name="Kadowaki T."/>
        </authorList>
    </citation>
    <scope>NUCLEOTIDE SEQUENCE [LARGE SCALE GENOMIC DNA]</scope>
    <source>
        <strain evidence="4">Wuxi-XJTLU</strain>
    </source>
</reference>
<dbReference type="Pfam" id="PF00024">
    <property type="entry name" value="PAN_1"/>
    <property type="match status" value="1"/>
</dbReference>
<dbReference type="OrthoDB" id="6477210at2759"/>
<feature type="transmembrane region" description="Helical" evidence="2">
    <location>
        <begin position="866"/>
        <end position="885"/>
    </location>
</feature>
<dbReference type="InParanoid" id="A0A1V9XN76"/>
<proteinExistence type="predicted"/>
<dbReference type="SUPFAM" id="SSF57414">
    <property type="entry name" value="Hairpin loop containing domain-like"/>
    <property type="match status" value="1"/>
</dbReference>
<protein>
    <recommendedName>
        <fullName evidence="3">Apple domain-containing protein</fullName>
    </recommendedName>
</protein>
<accession>A0A1V9XN76</accession>
<dbReference type="SMART" id="SM00473">
    <property type="entry name" value="PAN_AP"/>
    <property type="match status" value="3"/>
</dbReference>
<keyword evidence="2" id="KW-0472">Membrane</keyword>
<dbReference type="Gene3D" id="3.50.4.10">
    <property type="entry name" value="Hepatocyte Growth Factor"/>
    <property type="match status" value="2"/>
</dbReference>